<dbReference type="RefSeq" id="WP_281875336.1">
    <property type="nucleotide sequence ID" value="NZ_AP026976.1"/>
</dbReference>
<dbReference type="EMBL" id="AP026978">
    <property type="protein sequence ID" value="BDU02282.1"/>
    <property type="molecule type" value="Genomic_DNA"/>
</dbReference>
<evidence type="ECO:0000313" key="1">
    <source>
        <dbReference type="EMBL" id="BDU02282.1"/>
    </source>
</evidence>
<reference evidence="1 2" key="1">
    <citation type="submission" date="2022-11" db="EMBL/GenBank/DDBJ databases">
        <title>Genome Sequencing of Nocardia sp. ON39_IFM12276 and assembly.</title>
        <authorList>
            <person name="Shimojima M."/>
            <person name="Toyokawa M."/>
            <person name="Uesaka K."/>
        </authorList>
    </citation>
    <scope>NUCLEOTIDE SEQUENCE [LARGE SCALE GENOMIC DNA]</scope>
    <source>
        <strain evidence="1 2">IFM 12276</strain>
    </source>
</reference>
<gene>
    <name evidence="1" type="ORF">IFM12276_53100</name>
</gene>
<keyword evidence="2" id="KW-1185">Reference proteome</keyword>
<evidence type="ECO:0008006" key="3">
    <source>
        <dbReference type="Google" id="ProtNLM"/>
    </source>
</evidence>
<dbReference type="Proteomes" id="UP001317870">
    <property type="component" value="Chromosome"/>
</dbReference>
<evidence type="ECO:0000313" key="2">
    <source>
        <dbReference type="Proteomes" id="UP001317870"/>
    </source>
</evidence>
<protein>
    <recommendedName>
        <fullName evidence="3">DUF2283 domain-containing protein</fullName>
    </recommendedName>
</protein>
<accession>A0ABM8D4F5</accession>
<dbReference type="Pfam" id="PF10049">
    <property type="entry name" value="DUF2283"/>
    <property type="match status" value="1"/>
</dbReference>
<organism evidence="1 2">
    <name type="scientific">Nocardia sputorum</name>
    <dbReference type="NCBI Taxonomy" id="2984338"/>
    <lineage>
        <taxon>Bacteria</taxon>
        <taxon>Bacillati</taxon>
        <taxon>Actinomycetota</taxon>
        <taxon>Actinomycetes</taxon>
        <taxon>Mycobacteriales</taxon>
        <taxon>Nocardiaceae</taxon>
        <taxon>Nocardia</taxon>
    </lineage>
</organism>
<proteinExistence type="predicted"/>
<name>A0ABM8D4F5_9NOCA</name>
<sequence length="84" mass="9368">MKLDYLDYLTWDEQHNIAYLAFRQNSPEARHAARTLRVHDQDSGEIVAALDFGDDGELIGIELLNANVQLSAALKRKARAGDGD</sequence>
<dbReference type="InterPro" id="IPR019270">
    <property type="entry name" value="DUF2283"/>
</dbReference>